<keyword evidence="1" id="KW-0479">Metal-binding</keyword>
<evidence type="ECO:0000313" key="3">
    <source>
        <dbReference type="EMBL" id="SDZ96207.1"/>
    </source>
</evidence>
<name>A0A1H3X9Z3_9ACTO</name>
<sequence length="321" mass="34144">MIAVYGADLRARFRGLDRRHGIILTREGRAAEFSPFIEYDDAYAARWLACAHEALAGELPAPRRDHIAVNVTVPAVDPERAHAMVLASGGCTTAKVKVAETGQDLSADLARLEAVRDALGPAGHIRVDANTGWDLSEAARVLPQLDRAAGGLQYAEQPVADVADLATLRRQIDVPLAADESIRRSADPLAVRRLAAADYAIIKVQPLGGVRAAMDLAEALALPVVVSSALESSVGIALGLRLAAALDCELACGLATVNLFAEDVTSSPLRPSGGMLPVRDVLPDRIDAVRESGEVERVWRERLARVAALAGIDLSDYEDEQ</sequence>
<gene>
    <name evidence="3" type="ORF">SAMN02910418_00657</name>
</gene>
<dbReference type="PANTHER" id="PTHR48073">
    <property type="entry name" value="O-SUCCINYLBENZOATE SYNTHASE-RELATED"/>
    <property type="match status" value="1"/>
</dbReference>
<dbReference type="GO" id="GO:0046872">
    <property type="term" value="F:metal ion binding"/>
    <property type="evidence" value="ECO:0007669"/>
    <property type="project" value="UniProtKB-KW"/>
</dbReference>
<dbReference type="InterPro" id="IPR036849">
    <property type="entry name" value="Enolase-like_C_sf"/>
</dbReference>
<dbReference type="Proteomes" id="UP000199288">
    <property type="component" value="Unassembled WGS sequence"/>
</dbReference>
<dbReference type="InterPro" id="IPR029065">
    <property type="entry name" value="Enolase_C-like"/>
</dbReference>
<dbReference type="Pfam" id="PF18374">
    <property type="entry name" value="Enolase_like_N"/>
    <property type="match status" value="1"/>
</dbReference>
<organism evidence="3 4">
    <name type="scientific">Bowdeniella nasicola</name>
    <dbReference type="NCBI Taxonomy" id="208480"/>
    <lineage>
        <taxon>Bacteria</taxon>
        <taxon>Bacillati</taxon>
        <taxon>Actinomycetota</taxon>
        <taxon>Actinomycetes</taxon>
        <taxon>Actinomycetales</taxon>
        <taxon>Actinomycetaceae</taxon>
        <taxon>Bowdeniella</taxon>
    </lineage>
</organism>
<dbReference type="OrthoDB" id="3725747at2"/>
<dbReference type="SFLD" id="SFLDF00009">
    <property type="entry name" value="o-succinylbenzoate_synthase"/>
    <property type="match status" value="1"/>
</dbReference>
<protein>
    <submittedName>
        <fullName evidence="3">O-succinylbenzoate synthase</fullName>
    </submittedName>
</protein>
<dbReference type="Gene3D" id="3.20.20.120">
    <property type="entry name" value="Enolase-like C-terminal domain"/>
    <property type="match status" value="1"/>
</dbReference>
<proteinExistence type="predicted"/>
<reference evidence="4" key="1">
    <citation type="submission" date="2016-10" db="EMBL/GenBank/DDBJ databases">
        <authorList>
            <person name="Varghese N."/>
            <person name="Submissions S."/>
        </authorList>
    </citation>
    <scope>NUCLEOTIDE SEQUENCE [LARGE SCALE GENOMIC DNA]</scope>
    <source>
        <strain evidence="4">KPR-1</strain>
    </source>
</reference>
<evidence type="ECO:0000256" key="1">
    <source>
        <dbReference type="ARBA" id="ARBA00022723"/>
    </source>
</evidence>
<accession>A0A1H3X9Z3</accession>
<dbReference type="NCBIfam" id="NF002782">
    <property type="entry name" value="PRK02901.1"/>
    <property type="match status" value="1"/>
</dbReference>
<dbReference type="RefSeq" id="WP_092562005.1">
    <property type="nucleotide sequence ID" value="NZ_FNQV01000003.1"/>
</dbReference>
<dbReference type="PANTHER" id="PTHR48073:SF2">
    <property type="entry name" value="O-SUCCINYLBENZOATE SYNTHASE"/>
    <property type="match status" value="1"/>
</dbReference>
<dbReference type="SUPFAM" id="SSF51604">
    <property type="entry name" value="Enolase C-terminal domain-like"/>
    <property type="match status" value="1"/>
</dbReference>
<dbReference type="AlphaFoldDB" id="A0A1H3X9Z3"/>
<evidence type="ECO:0000313" key="4">
    <source>
        <dbReference type="Proteomes" id="UP000199288"/>
    </source>
</evidence>
<evidence type="ECO:0000259" key="2">
    <source>
        <dbReference type="SMART" id="SM00922"/>
    </source>
</evidence>
<dbReference type="EMBL" id="FNQV01000003">
    <property type="protein sequence ID" value="SDZ96207.1"/>
    <property type="molecule type" value="Genomic_DNA"/>
</dbReference>
<dbReference type="SMART" id="SM00922">
    <property type="entry name" value="MR_MLE"/>
    <property type="match status" value="1"/>
</dbReference>
<feature type="domain" description="Mandelate racemase/muconate lactonizing enzyme C-terminal" evidence="2">
    <location>
        <begin position="78"/>
        <end position="175"/>
    </location>
</feature>
<dbReference type="CDD" id="cd03320">
    <property type="entry name" value="OSBS"/>
    <property type="match status" value="1"/>
</dbReference>
<dbReference type="Pfam" id="PF13378">
    <property type="entry name" value="MR_MLE_C"/>
    <property type="match status" value="1"/>
</dbReference>
<dbReference type="InterPro" id="IPR013342">
    <property type="entry name" value="Mandelate_racemase_C"/>
</dbReference>
<dbReference type="SFLD" id="SFLDS00001">
    <property type="entry name" value="Enolase"/>
    <property type="match status" value="1"/>
</dbReference>
<keyword evidence="4" id="KW-1185">Reference proteome</keyword>
<dbReference type="SFLD" id="SFLDG00180">
    <property type="entry name" value="muconate_cycloisomerase"/>
    <property type="match status" value="1"/>
</dbReference>